<evidence type="ECO:0000259" key="2">
    <source>
        <dbReference type="Pfam" id="PF04149"/>
    </source>
</evidence>
<dbReference type="EMBL" id="JACHGN010000021">
    <property type="protein sequence ID" value="MBB5138076.1"/>
    <property type="molecule type" value="Genomic_DNA"/>
</dbReference>
<dbReference type="Pfam" id="PF04149">
    <property type="entry name" value="DUF397"/>
    <property type="match status" value="1"/>
</dbReference>
<gene>
    <name evidence="3" type="ORF">HNP84_007829</name>
</gene>
<dbReference type="Proteomes" id="UP000578449">
    <property type="component" value="Unassembled WGS sequence"/>
</dbReference>
<dbReference type="AlphaFoldDB" id="A0A840PGX1"/>
<evidence type="ECO:0000313" key="3">
    <source>
        <dbReference type="EMBL" id="MBB5138076.1"/>
    </source>
</evidence>
<name>A0A840PGX1_9ACTN</name>
<proteinExistence type="predicted"/>
<comment type="caution">
    <text evidence="3">The sequence shown here is derived from an EMBL/GenBank/DDBJ whole genome shotgun (WGS) entry which is preliminary data.</text>
</comment>
<feature type="domain" description="DUF397" evidence="2">
    <location>
        <begin position="12"/>
        <end position="62"/>
    </location>
</feature>
<organism evidence="3 4">
    <name type="scientific">Thermocatellispora tengchongensis</name>
    <dbReference type="NCBI Taxonomy" id="1073253"/>
    <lineage>
        <taxon>Bacteria</taxon>
        <taxon>Bacillati</taxon>
        <taxon>Actinomycetota</taxon>
        <taxon>Actinomycetes</taxon>
        <taxon>Streptosporangiales</taxon>
        <taxon>Streptosporangiaceae</taxon>
        <taxon>Thermocatellispora</taxon>
    </lineage>
</organism>
<feature type="region of interest" description="Disordered" evidence="1">
    <location>
        <begin position="1"/>
        <end position="20"/>
    </location>
</feature>
<reference evidence="3 4" key="1">
    <citation type="submission" date="2020-08" db="EMBL/GenBank/DDBJ databases">
        <title>Genomic Encyclopedia of Type Strains, Phase IV (KMG-IV): sequencing the most valuable type-strain genomes for metagenomic binning, comparative biology and taxonomic classification.</title>
        <authorList>
            <person name="Goeker M."/>
        </authorList>
    </citation>
    <scope>NUCLEOTIDE SEQUENCE [LARGE SCALE GENOMIC DNA]</scope>
    <source>
        <strain evidence="3 4">DSM 45615</strain>
    </source>
</reference>
<evidence type="ECO:0000313" key="4">
    <source>
        <dbReference type="Proteomes" id="UP000578449"/>
    </source>
</evidence>
<keyword evidence="4" id="KW-1185">Reference proteome</keyword>
<evidence type="ECO:0000256" key="1">
    <source>
        <dbReference type="SAM" id="MobiDB-lite"/>
    </source>
</evidence>
<sequence>MRPSETAPSDLDWQTPPNCAGGNCIQVARSGDGVLMRDSKNPDMPHIRFSPESWAAFVRNVKTGRYDRESR</sequence>
<dbReference type="RefSeq" id="WP_185054951.1">
    <property type="nucleotide sequence ID" value="NZ_BAABIX010000030.1"/>
</dbReference>
<accession>A0A840PGX1</accession>
<protein>
    <recommendedName>
        <fullName evidence="2">DUF397 domain-containing protein</fullName>
    </recommendedName>
</protein>
<dbReference type="InterPro" id="IPR007278">
    <property type="entry name" value="DUF397"/>
</dbReference>